<dbReference type="EMBL" id="SOSA01000544">
    <property type="protein sequence ID" value="THC90228.1"/>
    <property type="molecule type" value="Genomic_DNA"/>
</dbReference>
<keyword evidence="3" id="KW-1185">Reference proteome</keyword>
<sequence length="37" mass="4109">MLRAITALSSSLSFDPGIGETRNQETRWMDSDNLVVP</sequence>
<feature type="region of interest" description="Disordered" evidence="1">
    <location>
        <begin position="15"/>
        <end position="37"/>
    </location>
</feature>
<dbReference type="Proteomes" id="UP000308092">
    <property type="component" value="Unassembled WGS sequence"/>
</dbReference>
<comment type="caution">
    <text evidence="2">The sequence shown here is derived from an EMBL/GenBank/DDBJ whole genome shotgun (WGS) entry which is preliminary data.</text>
</comment>
<name>A0A4S3J7T3_9EURO</name>
<evidence type="ECO:0000313" key="2">
    <source>
        <dbReference type="EMBL" id="THC90228.1"/>
    </source>
</evidence>
<organism evidence="2 3">
    <name type="scientific">Aspergillus tanneri</name>
    <dbReference type="NCBI Taxonomy" id="1220188"/>
    <lineage>
        <taxon>Eukaryota</taxon>
        <taxon>Fungi</taxon>
        <taxon>Dikarya</taxon>
        <taxon>Ascomycota</taxon>
        <taxon>Pezizomycotina</taxon>
        <taxon>Eurotiomycetes</taxon>
        <taxon>Eurotiomycetidae</taxon>
        <taxon>Eurotiales</taxon>
        <taxon>Aspergillaceae</taxon>
        <taxon>Aspergillus</taxon>
        <taxon>Aspergillus subgen. Circumdati</taxon>
    </lineage>
</organism>
<gene>
    <name evidence="2" type="ORF">EYZ11_010309</name>
</gene>
<evidence type="ECO:0000313" key="3">
    <source>
        <dbReference type="Proteomes" id="UP000308092"/>
    </source>
</evidence>
<accession>A0A4S3J7T3</accession>
<dbReference type="VEuPathDB" id="FungiDB:EYZ11_010309"/>
<dbReference type="AlphaFoldDB" id="A0A4S3J7T3"/>
<proteinExistence type="predicted"/>
<protein>
    <submittedName>
        <fullName evidence="2">Uncharacterized protein</fullName>
    </submittedName>
</protein>
<evidence type="ECO:0000256" key="1">
    <source>
        <dbReference type="SAM" id="MobiDB-lite"/>
    </source>
</evidence>
<reference evidence="2 3" key="1">
    <citation type="submission" date="2019-03" db="EMBL/GenBank/DDBJ databases">
        <title>The genome sequence of a newly discovered highly antifungal drug resistant Aspergillus species, Aspergillus tanneri NIH 1004.</title>
        <authorList>
            <person name="Mounaud S."/>
            <person name="Singh I."/>
            <person name="Joardar V."/>
            <person name="Pakala S."/>
            <person name="Pakala S."/>
            <person name="Venepally P."/>
            <person name="Hoover J."/>
            <person name="Nierman W."/>
            <person name="Chung J."/>
            <person name="Losada L."/>
        </authorList>
    </citation>
    <scope>NUCLEOTIDE SEQUENCE [LARGE SCALE GENOMIC DNA]</scope>
    <source>
        <strain evidence="2 3">NIH1004</strain>
    </source>
</reference>